<organism evidence="4 5">
    <name type="scientific">Pyrus ussuriensis x Pyrus communis</name>
    <dbReference type="NCBI Taxonomy" id="2448454"/>
    <lineage>
        <taxon>Eukaryota</taxon>
        <taxon>Viridiplantae</taxon>
        <taxon>Streptophyta</taxon>
        <taxon>Embryophyta</taxon>
        <taxon>Tracheophyta</taxon>
        <taxon>Spermatophyta</taxon>
        <taxon>Magnoliopsida</taxon>
        <taxon>eudicotyledons</taxon>
        <taxon>Gunneridae</taxon>
        <taxon>Pentapetalae</taxon>
        <taxon>rosids</taxon>
        <taxon>fabids</taxon>
        <taxon>Rosales</taxon>
        <taxon>Rosaceae</taxon>
        <taxon>Amygdaloideae</taxon>
        <taxon>Maleae</taxon>
        <taxon>Pyrus</taxon>
    </lineage>
</organism>
<gene>
    <name evidence="4" type="ORF">D8674_025632</name>
</gene>
<dbReference type="SUPFAM" id="SSF51905">
    <property type="entry name" value="FAD/NAD(P)-binding domain"/>
    <property type="match status" value="1"/>
</dbReference>
<dbReference type="GO" id="GO:0016192">
    <property type="term" value="P:vesicle-mediated transport"/>
    <property type="evidence" value="ECO:0007669"/>
    <property type="project" value="TreeGrafter"/>
</dbReference>
<comment type="caution">
    <text evidence="4">The sequence shown here is derived from an EMBL/GenBank/DDBJ whole genome shotgun (WGS) entry which is preliminary data.</text>
</comment>
<dbReference type="InterPro" id="IPR000806">
    <property type="entry name" value="RabGDI"/>
</dbReference>
<dbReference type="EMBL" id="SMOL01000004">
    <property type="protein sequence ID" value="KAB2635098.1"/>
    <property type="molecule type" value="Genomic_DNA"/>
</dbReference>
<dbReference type="PANTHER" id="PTHR11787">
    <property type="entry name" value="RAB GDP-DISSOCIATION INHIBITOR"/>
    <property type="match status" value="1"/>
</dbReference>
<dbReference type="GO" id="GO:0005093">
    <property type="term" value="F:Rab GDP-dissociation inhibitor activity"/>
    <property type="evidence" value="ECO:0007669"/>
    <property type="project" value="InterPro"/>
</dbReference>
<evidence type="ECO:0000313" key="4">
    <source>
        <dbReference type="EMBL" id="KAB2635098.1"/>
    </source>
</evidence>
<reference evidence="5" key="2">
    <citation type="submission" date="2019-10" db="EMBL/GenBank/DDBJ databases">
        <title>A de novo genome assembly of a pear dwarfing rootstock.</title>
        <authorList>
            <person name="Wang F."/>
            <person name="Wang J."/>
            <person name="Li S."/>
            <person name="Zhang Y."/>
            <person name="Fang M."/>
            <person name="Ma L."/>
            <person name="Zhao Y."/>
            <person name="Jiang S."/>
        </authorList>
    </citation>
    <scope>NUCLEOTIDE SEQUENCE [LARGE SCALE GENOMIC DNA]</scope>
</reference>
<dbReference type="Proteomes" id="UP000327157">
    <property type="component" value="Chromosome 5"/>
</dbReference>
<dbReference type="AlphaFoldDB" id="A0A5N5I5N2"/>
<evidence type="ECO:0000256" key="1">
    <source>
        <dbReference type="ARBA" id="ARBA00005593"/>
    </source>
</evidence>
<sequence length="126" mass="14546">MDREQKKKMEMKRERDEEKIRKKTEGVGRRKLRKKKGMNGKTDHPETELKPGIDLLGPIDEIFFKTYDRCELVNEPNLDNCFISTSYDASTHFECTVLDVLNMYTLITGKVLDLSVDLSAASVTEE</sequence>
<reference evidence="4 5" key="1">
    <citation type="submission" date="2019-09" db="EMBL/GenBank/DDBJ databases">
        <authorList>
            <person name="Ou C."/>
        </authorList>
    </citation>
    <scope>NUCLEOTIDE SEQUENCE [LARGE SCALE GENOMIC DNA]</scope>
    <source>
        <strain evidence="4">S2</strain>
        <tissue evidence="4">Leaf</tissue>
    </source>
</reference>
<dbReference type="GO" id="GO:0005737">
    <property type="term" value="C:cytoplasm"/>
    <property type="evidence" value="ECO:0007669"/>
    <property type="project" value="TreeGrafter"/>
</dbReference>
<feature type="region of interest" description="Disordered" evidence="3">
    <location>
        <begin position="1"/>
        <end position="50"/>
    </location>
</feature>
<evidence type="ECO:0000256" key="2">
    <source>
        <dbReference type="RuleBase" id="RU363124"/>
    </source>
</evidence>
<dbReference type="GO" id="GO:0007264">
    <property type="term" value="P:small GTPase-mediated signal transduction"/>
    <property type="evidence" value="ECO:0007669"/>
    <property type="project" value="InterPro"/>
</dbReference>
<name>A0A5N5I5N2_9ROSA</name>
<comment type="similarity">
    <text evidence="1 2">Belongs to the Rab GDI family.</text>
</comment>
<dbReference type="OrthoDB" id="9446342at2759"/>
<proteinExistence type="inferred from homology"/>
<reference evidence="4 5" key="3">
    <citation type="submission" date="2019-11" db="EMBL/GenBank/DDBJ databases">
        <title>A de novo genome assembly of a pear dwarfing rootstock.</title>
        <authorList>
            <person name="Wang F."/>
            <person name="Wang J."/>
            <person name="Li S."/>
            <person name="Zhang Y."/>
            <person name="Fang M."/>
            <person name="Ma L."/>
            <person name="Zhao Y."/>
            <person name="Jiang S."/>
        </authorList>
    </citation>
    <scope>NUCLEOTIDE SEQUENCE [LARGE SCALE GENOMIC DNA]</scope>
    <source>
        <strain evidence="4">S2</strain>
        <tissue evidence="4">Leaf</tissue>
    </source>
</reference>
<evidence type="ECO:0000256" key="3">
    <source>
        <dbReference type="SAM" id="MobiDB-lite"/>
    </source>
</evidence>
<accession>A0A5N5I5N2</accession>
<dbReference type="Pfam" id="PF00996">
    <property type="entry name" value="GDI"/>
    <property type="match status" value="1"/>
</dbReference>
<feature type="compositionally biased region" description="Basic and acidic residues" evidence="3">
    <location>
        <begin position="1"/>
        <end position="28"/>
    </location>
</feature>
<dbReference type="SUPFAM" id="SSF54373">
    <property type="entry name" value="FAD-linked reductases, C-terminal domain"/>
    <property type="match status" value="1"/>
</dbReference>
<dbReference type="InterPro" id="IPR036188">
    <property type="entry name" value="FAD/NAD-bd_sf"/>
</dbReference>
<dbReference type="PANTHER" id="PTHR11787:SF8">
    <property type="entry name" value="RAB GDP DISSOCIATION INHIBITOR"/>
    <property type="match status" value="1"/>
</dbReference>
<dbReference type="PRINTS" id="PR00892">
    <property type="entry name" value="RABGDI"/>
</dbReference>
<dbReference type="InterPro" id="IPR018203">
    <property type="entry name" value="GDP_dissociation_inhibitor"/>
</dbReference>
<protein>
    <recommendedName>
        <fullName evidence="2">Guanosine nucleotide diphosphate dissociation inhibitor</fullName>
    </recommendedName>
</protein>
<keyword evidence="5" id="KW-1185">Reference proteome</keyword>
<feature type="compositionally biased region" description="Basic residues" evidence="3">
    <location>
        <begin position="29"/>
        <end position="38"/>
    </location>
</feature>
<dbReference type="GO" id="GO:0015031">
    <property type="term" value="P:protein transport"/>
    <property type="evidence" value="ECO:0007669"/>
    <property type="project" value="InterPro"/>
</dbReference>
<dbReference type="Gene3D" id="3.50.50.60">
    <property type="entry name" value="FAD/NAD(P)-binding domain"/>
    <property type="match status" value="1"/>
</dbReference>
<evidence type="ECO:0000313" key="5">
    <source>
        <dbReference type="Proteomes" id="UP000327157"/>
    </source>
</evidence>
<feature type="compositionally biased region" description="Basic and acidic residues" evidence="3">
    <location>
        <begin position="41"/>
        <end position="50"/>
    </location>
</feature>